<feature type="transmembrane region" description="Helical" evidence="6">
    <location>
        <begin position="36"/>
        <end position="59"/>
    </location>
</feature>
<evidence type="ECO:0000256" key="2">
    <source>
        <dbReference type="ARBA" id="ARBA00022475"/>
    </source>
</evidence>
<gene>
    <name evidence="7" type="ORF">J4035_04300</name>
</gene>
<evidence type="ECO:0000256" key="3">
    <source>
        <dbReference type="ARBA" id="ARBA00022692"/>
    </source>
</evidence>
<keyword evidence="5 6" id="KW-0472">Membrane</keyword>
<evidence type="ECO:0000256" key="6">
    <source>
        <dbReference type="SAM" id="Phobius"/>
    </source>
</evidence>
<dbReference type="Proteomes" id="UP000678317">
    <property type="component" value="Unassembled WGS sequence"/>
</dbReference>
<dbReference type="PANTHER" id="PTHR30250:SF11">
    <property type="entry name" value="O-ANTIGEN TRANSPORTER-RELATED"/>
    <property type="match status" value="1"/>
</dbReference>
<feature type="transmembrane region" description="Helical" evidence="6">
    <location>
        <begin position="141"/>
        <end position="162"/>
    </location>
</feature>
<feature type="transmembrane region" description="Helical" evidence="6">
    <location>
        <begin position="84"/>
        <end position="106"/>
    </location>
</feature>
<feature type="transmembrane region" description="Helical" evidence="6">
    <location>
        <begin position="350"/>
        <end position="371"/>
    </location>
</feature>
<dbReference type="RefSeq" id="WP_208288672.1">
    <property type="nucleotide sequence ID" value="NZ_CP074404.1"/>
</dbReference>
<protein>
    <recommendedName>
        <fullName evidence="9">Polysaccharide biosynthesis protein</fullName>
    </recommendedName>
</protein>
<accession>A0ABS3SDM1</accession>
<keyword evidence="2" id="KW-1003">Cell membrane</keyword>
<evidence type="ECO:0000313" key="8">
    <source>
        <dbReference type="Proteomes" id="UP000678317"/>
    </source>
</evidence>
<dbReference type="InterPro" id="IPR050833">
    <property type="entry name" value="Poly_Biosynth_Transport"/>
</dbReference>
<evidence type="ECO:0008006" key="9">
    <source>
        <dbReference type="Google" id="ProtNLM"/>
    </source>
</evidence>
<comment type="caution">
    <text evidence="7">The sequence shown here is derived from an EMBL/GenBank/DDBJ whole genome shotgun (WGS) entry which is preliminary data.</text>
</comment>
<keyword evidence="4 6" id="KW-1133">Transmembrane helix</keyword>
<name>A0ABS3SDM1_9CELL</name>
<feature type="transmembrane region" description="Helical" evidence="6">
    <location>
        <begin position="377"/>
        <end position="397"/>
    </location>
</feature>
<feature type="transmembrane region" description="Helical" evidence="6">
    <location>
        <begin position="12"/>
        <end position="30"/>
    </location>
</feature>
<feature type="transmembrane region" description="Helical" evidence="6">
    <location>
        <begin position="281"/>
        <end position="301"/>
    </location>
</feature>
<sequence length="415" mass="42728">MRSFGGRLAGFAGLPMISLVTPLLVLPVLGRVAGQAGWASLAAGESIGTLAAIAIAYGWNTAGPPRIALTDDREARARFYRESLAVRGALTVALVPVVSLICWLVAAPGYGWPTVLMGLAGSVTGLSFSWYAVGAADPRSIALYEAVPRVAAAALSAALVIATKELTLYPLLALTASLGGLVLFSRRTLAGTAPVRWSRAGLWRLVVRDRAIAFNDIAGGAYQSLPVPVVSATAPAAAASSFASADKLFKFGLYVPITLANAFQSWTVEGRLDERAHRLRVALAAHVGVGIVGWAVLAVLGPWASGVLFGPDVAATRPACFWLGAAFFLVSARISATRHVLVPAGRVRQVVVSTIWGAVVGITGIAVLAWAVGPVGAAVGLLLGELVATTVVMLPALRHIAAISSTHAGTPTVTP</sequence>
<dbReference type="PANTHER" id="PTHR30250">
    <property type="entry name" value="PST FAMILY PREDICTED COLANIC ACID TRANSPORTER"/>
    <property type="match status" value="1"/>
</dbReference>
<dbReference type="EMBL" id="JAGFBM010000001">
    <property type="protein sequence ID" value="MBO3083853.1"/>
    <property type="molecule type" value="Genomic_DNA"/>
</dbReference>
<organism evidence="7 8">
    <name type="scientific">Cellulomonas fengjieae</name>
    <dbReference type="NCBI Taxonomy" id="2819978"/>
    <lineage>
        <taxon>Bacteria</taxon>
        <taxon>Bacillati</taxon>
        <taxon>Actinomycetota</taxon>
        <taxon>Actinomycetes</taxon>
        <taxon>Micrococcales</taxon>
        <taxon>Cellulomonadaceae</taxon>
        <taxon>Cellulomonas</taxon>
    </lineage>
</organism>
<evidence type="ECO:0000313" key="7">
    <source>
        <dbReference type="EMBL" id="MBO3083853.1"/>
    </source>
</evidence>
<evidence type="ECO:0000256" key="1">
    <source>
        <dbReference type="ARBA" id="ARBA00004651"/>
    </source>
</evidence>
<feature type="transmembrane region" description="Helical" evidence="6">
    <location>
        <begin position="112"/>
        <end position="134"/>
    </location>
</feature>
<evidence type="ECO:0000256" key="5">
    <source>
        <dbReference type="ARBA" id="ARBA00023136"/>
    </source>
</evidence>
<comment type="subcellular location">
    <subcellularLocation>
        <location evidence="1">Cell membrane</location>
        <topology evidence="1">Multi-pass membrane protein</topology>
    </subcellularLocation>
</comment>
<keyword evidence="3 6" id="KW-0812">Transmembrane</keyword>
<proteinExistence type="predicted"/>
<evidence type="ECO:0000256" key="4">
    <source>
        <dbReference type="ARBA" id="ARBA00022989"/>
    </source>
</evidence>
<feature type="transmembrane region" description="Helical" evidence="6">
    <location>
        <begin position="168"/>
        <end position="189"/>
    </location>
</feature>
<reference evidence="7 8" key="1">
    <citation type="submission" date="2021-03" db="EMBL/GenBank/DDBJ databases">
        <title>novel species in genus Cellulomonas.</title>
        <authorList>
            <person name="Zhang G."/>
        </authorList>
    </citation>
    <scope>NUCLEOTIDE SEQUENCE [LARGE SCALE GENOMIC DNA]</scope>
    <source>
        <strain evidence="8">zg-ZUI188</strain>
    </source>
</reference>
<feature type="transmembrane region" description="Helical" evidence="6">
    <location>
        <begin position="321"/>
        <end position="341"/>
    </location>
</feature>
<keyword evidence="8" id="KW-1185">Reference proteome</keyword>